<dbReference type="Proteomes" id="UP000242715">
    <property type="component" value="Unassembled WGS sequence"/>
</dbReference>
<dbReference type="InterPro" id="IPR002885">
    <property type="entry name" value="PPR_rpt"/>
</dbReference>
<reference evidence="5" key="1">
    <citation type="journal article" date="2017" name="Front. Plant Sci.">
        <title>Climate Clever Clovers: New Paradigm to Reduce the Environmental Footprint of Ruminants by Breeding Low Methanogenic Forages Utilizing Haplotype Variation.</title>
        <authorList>
            <person name="Kaur P."/>
            <person name="Appels R."/>
            <person name="Bayer P.E."/>
            <person name="Keeble-Gagnere G."/>
            <person name="Wang J."/>
            <person name="Hirakawa H."/>
            <person name="Shirasawa K."/>
            <person name="Vercoe P."/>
            <person name="Stefanova K."/>
            <person name="Durmic Z."/>
            <person name="Nichols P."/>
            <person name="Revell C."/>
            <person name="Isobe S.N."/>
            <person name="Edwards D."/>
            <person name="Erskine W."/>
        </authorList>
    </citation>
    <scope>NUCLEOTIDE SEQUENCE [LARGE SCALE GENOMIC DNA]</scope>
    <source>
        <strain evidence="5">cv. Daliak</strain>
    </source>
</reference>
<comment type="similarity">
    <text evidence="1">Belongs to the PPR family. P subfamily.</text>
</comment>
<evidence type="ECO:0000313" key="4">
    <source>
        <dbReference type="EMBL" id="GAU36687.1"/>
    </source>
</evidence>
<dbReference type="AlphaFoldDB" id="A0A2Z6P2S4"/>
<evidence type="ECO:0000256" key="1">
    <source>
        <dbReference type="ARBA" id="ARBA00007626"/>
    </source>
</evidence>
<dbReference type="Gene3D" id="1.25.40.10">
    <property type="entry name" value="Tetratricopeptide repeat domain"/>
    <property type="match status" value="2"/>
</dbReference>
<dbReference type="PANTHER" id="PTHR47941">
    <property type="entry name" value="PENTATRICOPEPTIDE REPEAT-CONTAINING PROTEIN 3, MITOCHONDRIAL"/>
    <property type="match status" value="1"/>
</dbReference>
<evidence type="ECO:0000256" key="2">
    <source>
        <dbReference type="ARBA" id="ARBA00022737"/>
    </source>
</evidence>
<gene>
    <name evidence="4" type="ORF">TSUD_16000</name>
</gene>
<dbReference type="NCBIfam" id="TIGR00756">
    <property type="entry name" value="PPR"/>
    <property type="match status" value="3"/>
</dbReference>
<dbReference type="OrthoDB" id="185373at2759"/>
<name>A0A2Z6P2S4_TRISU</name>
<accession>A0A2Z6P2S4</accession>
<dbReference type="InterPro" id="IPR011990">
    <property type="entry name" value="TPR-like_helical_dom_sf"/>
</dbReference>
<evidence type="ECO:0000256" key="3">
    <source>
        <dbReference type="PROSITE-ProRule" id="PRU00708"/>
    </source>
</evidence>
<dbReference type="PROSITE" id="PS51375">
    <property type="entry name" value="PPR"/>
    <property type="match status" value="3"/>
</dbReference>
<dbReference type="Pfam" id="PF13041">
    <property type="entry name" value="PPR_2"/>
    <property type="match status" value="1"/>
</dbReference>
<feature type="repeat" description="PPR" evidence="3">
    <location>
        <begin position="191"/>
        <end position="225"/>
    </location>
</feature>
<evidence type="ECO:0008006" key="6">
    <source>
        <dbReference type="Google" id="ProtNLM"/>
    </source>
</evidence>
<dbReference type="EMBL" id="DF973637">
    <property type="protein sequence ID" value="GAU36687.1"/>
    <property type="molecule type" value="Genomic_DNA"/>
</dbReference>
<dbReference type="Pfam" id="PF12854">
    <property type="entry name" value="PPR_1"/>
    <property type="match status" value="1"/>
</dbReference>
<keyword evidence="2" id="KW-0677">Repeat</keyword>
<evidence type="ECO:0000313" key="5">
    <source>
        <dbReference type="Proteomes" id="UP000242715"/>
    </source>
</evidence>
<keyword evidence="5" id="KW-1185">Reference proteome</keyword>
<protein>
    <recommendedName>
        <fullName evidence="6">Pentacotripeptide-repeat region of PRORP domain-containing protein</fullName>
    </recommendedName>
</protein>
<feature type="repeat" description="PPR" evidence="3">
    <location>
        <begin position="264"/>
        <end position="298"/>
    </location>
</feature>
<proteinExistence type="inferred from homology"/>
<feature type="repeat" description="PPR" evidence="3">
    <location>
        <begin position="226"/>
        <end position="263"/>
    </location>
</feature>
<sequence>MKKPPKPTAQMAKKAITYLKRHPQNLPSLSSHFTPEAATHLLLTSQKNKPLILKFLNWAQPHPFFTPHCKTLTLHILTRFNLFQTAQTLAHNLITTTTPSVVFNLLKETYHSCNSSSAVFDLLIKSYSQLNLIDNAIHTLHLANRHGFSPGVLSYNSILDSILRGGSHPLLLIQHANRVFGDMIRKNVSPNIYTYNVMIRGIVSAGKFESGFRLMNEMETKGCLPNVVTYNTMITAHCKENRQGLMNEAYKILSEMIDSGFLPSVVTYNAIVNGFCCLGRVEEAVGVLKDMVERGLFPDVYDYARRLAAGK</sequence>
<organism evidence="4 5">
    <name type="scientific">Trifolium subterraneum</name>
    <name type="common">Subterranean clover</name>
    <dbReference type="NCBI Taxonomy" id="3900"/>
    <lineage>
        <taxon>Eukaryota</taxon>
        <taxon>Viridiplantae</taxon>
        <taxon>Streptophyta</taxon>
        <taxon>Embryophyta</taxon>
        <taxon>Tracheophyta</taxon>
        <taxon>Spermatophyta</taxon>
        <taxon>Magnoliopsida</taxon>
        <taxon>eudicotyledons</taxon>
        <taxon>Gunneridae</taxon>
        <taxon>Pentapetalae</taxon>
        <taxon>rosids</taxon>
        <taxon>fabids</taxon>
        <taxon>Fabales</taxon>
        <taxon>Fabaceae</taxon>
        <taxon>Papilionoideae</taxon>
        <taxon>50 kb inversion clade</taxon>
        <taxon>NPAAA clade</taxon>
        <taxon>Hologalegina</taxon>
        <taxon>IRL clade</taxon>
        <taxon>Trifolieae</taxon>
        <taxon>Trifolium</taxon>
    </lineage>
</organism>